<accession>A0A1D8QXV3</accession>
<dbReference type="AlphaFoldDB" id="A0A1D8QXV3"/>
<evidence type="ECO:0000313" key="2">
    <source>
        <dbReference type="Proteomes" id="UP000175973"/>
    </source>
</evidence>
<protein>
    <submittedName>
        <fullName evidence="1">Uncharacterized protein</fullName>
    </submittedName>
</protein>
<proteinExistence type="predicted"/>
<organism evidence="1 2">
    <name type="scientific">Acetobacter ascendens</name>
    <dbReference type="NCBI Taxonomy" id="481146"/>
    <lineage>
        <taxon>Bacteria</taxon>
        <taxon>Pseudomonadati</taxon>
        <taxon>Pseudomonadota</taxon>
        <taxon>Alphaproteobacteria</taxon>
        <taxon>Acetobacterales</taxon>
        <taxon>Acetobacteraceae</taxon>
        <taxon>Acetobacter</taxon>
    </lineage>
</organism>
<sequence length="79" mass="8583">MKKETEFGTVEYGGTYSPDLLNACDAAPDIPHGTPFLWNAIVRSAIIWAQLNTHATIRQRVLLLQDVADKLGVDAACIG</sequence>
<dbReference type="EMBL" id="CP015164">
    <property type="protein sequence ID" value="AOW47162.1"/>
    <property type="molecule type" value="Genomic_DNA"/>
</dbReference>
<dbReference type="RefSeq" id="WP_070323765.1">
    <property type="nucleotide sequence ID" value="NZ_CP015164.1"/>
</dbReference>
<dbReference type="Proteomes" id="UP000175973">
    <property type="component" value="Chromosome"/>
</dbReference>
<gene>
    <name evidence="1" type="ORF">A4S02_10720</name>
</gene>
<evidence type="ECO:0000313" key="1">
    <source>
        <dbReference type="EMBL" id="AOW47162.1"/>
    </source>
</evidence>
<reference evidence="2" key="1">
    <citation type="submission" date="2016-04" db="EMBL/GenBank/DDBJ databases">
        <authorList>
            <person name="Jeon C.O."/>
            <person name="Cho G.Y."/>
            <person name="Jeong H.I."/>
            <person name="Kim K.H."/>
        </authorList>
    </citation>
    <scope>NUCLEOTIDE SEQUENCE [LARGE SCALE GENOMIC DNA]</scope>
    <source>
        <strain evidence="2">LMG 1590</strain>
    </source>
</reference>
<name>A0A1D8QXV3_9PROT</name>
<dbReference type="KEGG" id="aasc:A4S02_10720"/>
<keyword evidence="2" id="KW-1185">Reference proteome</keyword>